<keyword evidence="3" id="KW-0862">Zinc</keyword>
<evidence type="ECO:0000259" key="5">
    <source>
        <dbReference type="Pfam" id="PF01258"/>
    </source>
</evidence>
<proteinExistence type="predicted"/>
<evidence type="ECO:0000256" key="4">
    <source>
        <dbReference type="PROSITE-ProRule" id="PRU00510"/>
    </source>
</evidence>
<keyword evidence="2" id="KW-0863">Zinc-finger</keyword>
<dbReference type="InterPro" id="IPR000962">
    <property type="entry name" value="Znf_DskA_TraR"/>
</dbReference>
<protein>
    <submittedName>
        <fullName evidence="6">Phage associated protein</fullName>
    </submittedName>
</protein>
<organism evidence="6">
    <name type="scientific">Neisseria gonorrhoeae</name>
    <dbReference type="NCBI Taxonomy" id="485"/>
    <lineage>
        <taxon>Bacteria</taxon>
        <taxon>Pseudomonadati</taxon>
        <taxon>Pseudomonadota</taxon>
        <taxon>Betaproteobacteria</taxon>
        <taxon>Neisseriales</taxon>
        <taxon>Neisseriaceae</taxon>
        <taxon>Neisseria</taxon>
    </lineage>
</organism>
<dbReference type="EMBL" id="UGRI01000001">
    <property type="protein sequence ID" value="SUA21009.1"/>
    <property type="molecule type" value="Genomic_DNA"/>
</dbReference>
<sequence length="127" mass="13924">MTDFADRASEREAEFLVEALAKHQPPSENTAGFSHCEDCGDPIPEAKRKAVRGCTRCVVCHEYSQLKQNSTTLDVEGLTMAYSADLRNKALNHSGLTKSGQGGGPQAVRMVRNRSARRFITLGNRSL</sequence>
<reference evidence="6" key="1">
    <citation type="submission" date="2018-06" db="EMBL/GenBank/DDBJ databases">
        <authorList>
            <consortium name="Pathogen Informatics"/>
            <person name="Doyle S."/>
        </authorList>
    </citation>
    <scope>NUCLEOTIDE SEQUENCE [LARGE SCALE GENOMIC DNA]</scope>
    <source>
        <strain evidence="6">NCTC11421</strain>
    </source>
</reference>
<evidence type="ECO:0000313" key="6">
    <source>
        <dbReference type="EMBL" id="SUA21009.1"/>
    </source>
</evidence>
<keyword evidence="1" id="KW-0479">Metal-binding</keyword>
<dbReference type="PROSITE" id="PS51128">
    <property type="entry name" value="ZF_DKSA_2"/>
    <property type="match status" value="1"/>
</dbReference>
<accession>A0A378VW00</accession>
<name>A0A378VW00_NEIGO</name>
<dbReference type="GO" id="GO:1900378">
    <property type="term" value="P:positive regulation of secondary metabolite biosynthetic process"/>
    <property type="evidence" value="ECO:0007669"/>
    <property type="project" value="TreeGrafter"/>
</dbReference>
<dbReference type="PANTHER" id="PTHR38777">
    <property type="entry name" value="FELS-2 PROPHAGE PROTEIN"/>
    <property type="match status" value="1"/>
</dbReference>
<feature type="zinc finger region" description="dksA C4-type" evidence="4">
    <location>
        <begin position="36"/>
        <end position="60"/>
    </location>
</feature>
<dbReference type="PANTHER" id="PTHR38777:SF1">
    <property type="entry name" value="DNAK SUPPRESSOR PROTEIN"/>
    <property type="match status" value="1"/>
</dbReference>
<dbReference type="Pfam" id="PF01258">
    <property type="entry name" value="zf-dskA_traR"/>
    <property type="match status" value="1"/>
</dbReference>
<dbReference type="GO" id="GO:0008270">
    <property type="term" value="F:zinc ion binding"/>
    <property type="evidence" value="ECO:0007669"/>
    <property type="project" value="UniProtKB-KW"/>
</dbReference>
<evidence type="ECO:0000256" key="1">
    <source>
        <dbReference type="ARBA" id="ARBA00022723"/>
    </source>
</evidence>
<dbReference type="AlphaFoldDB" id="A0A378VW00"/>
<feature type="domain" description="Zinc finger DksA/TraR C4-type" evidence="5">
    <location>
        <begin position="33"/>
        <end position="64"/>
    </location>
</feature>
<dbReference type="InterPro" id="IPR012783">
    <property type="entry name" value="Znf_C4_TraR"/>
</dbReference>
<evidence type="ECO:0000256" key="3">
    <source>
        <dbReference type="ARBA" id="ARBA00022833"/>
    </source>
</evidence>
<gene>
    <name evidence="6" type="ORF">NCTC11421_01116</name>
</gene>
<evidence type="ECO:0000256" key="2">
    <source>
        <dbReference type="ARBA" id="ARBA00022771"/>
    </source>
</evidence>
<dbReference type="NCBIfam" id="TIGR02419">
    <property type="entry name" value="C4_traR_proteo"/>
    <property type="match status" value="1"/>
</dbReference>